<protein>
    <submittedName>
        <fullName evidence="1">Uncharacterized protein</fullName>
    </submittedName>
</protein>
<dbReference type="AlphaFoldDB" id="A0A8I6S059"/>
<evidence type="ECO:0000313" key="1">
    <source>
        <dbReference type="EnsemblMetazoa" id="XP_014255561.1"/>
    </source>
</evidence>
<dbReference type="OrthoDB" id="6162705at2759"/>
<dbReference type="Proteomes" id="UP000494040">
    <property type="component" value="Unassembled WGS sequence"/>
</dbReference>
<name>A0A8I6S059_CIMLE</name>
<proteinExistence type="predicted"/>
<evidence type="ECO:0000313" key="2">
    <source>
        <dbReference type="Proteomes" id="UP000494040"/>
    </source>
</evidence>
<organism evidence="1 2">
    <name type="scientific">Cimex lectularius</name>
    <name type="common">Bed bug</name>
    <name type="synonym">Acanthia lectularia</name>
    <dbReference type="NCBI Taxonomy" id="79782"/>
    <lineage>
        <taxon>Eukaryota</taxon>
        <taxon>Metazoa</taxon>
        <taxon>Ecdysozoa</taxon>
        <taxon>Arthropoda</taxon>
        <taxon>Hexapoda</taxon>
        <taxon>Insecta</taxon>
        <taxon>Pterygota</taxon>
        <taxon>Neoptera</taxon>
        <taxon>Paraneoptera</taxon>
        <taxon>Hemiptera</taxon>
        <taxon>Heteroptera</taxon>
        <taxon>Panheteroptera</taxon>
        <taxon>Cimicomorpha</taxon>
        <taxon>Cimicidae</taxon>
        <taxon>Cimex</taxon>
    </lineage>
</organism>
<keyword evidence="2" id="KW-1185">Reference proteome</keyword>
<dbReference type="EnsemblMetazoa" id="XM_014400075.2">
    <property type="protein sequence ID" value="XP_014255561.1"/>
    <property type="gene ID" value="LOC106670070"/>
</dbReference>
<dbReference type="KEGG" id="clec:106670070"/>
<dbReference type="GeneID" id="106670070"/>
<dbReference type="RefSeq" id="XP_014255561.1">
    <property type="nucleotide sequence ID" value="XM_014400075.2"/>
</dbReference>
<sequence>MKNSFARGAFCEHSLTIKAWKQIALGLSYCQQQLLALSGKYLSTASQSVFPTLISKRKWTQFAFTISNPLRRMSENGASTSKHIDGSELPFKKPRHILKFHGSYQLKQEEEGVEEGQCSALSNLSEADRPLRRNVSFIEWHTQQMAKALFDNTINSMIEEVGFPLPEIENLIHDECYLEDEAVRMAIRSHGLQKPCSCTQKRHNRPLPENIPFHQRNNFIVEDDPSTSLKSSLEADILSEAVTIAIQKKGLGASQNGSL</sequence>
<reference evidence="1" key="1">
    <citation type="submission" date="2022-01" db="UniProtKB">
        <authorList>
            <consortium name="EnsemblMetazoa"/>
        </authorList>
    </citation>
    <scope>IDENTIFICATION</scope>
</reference>
<accession>A0A8I6S059</accession>